<keyword evidence="1" id="KW-1133">Transmembrane helix</keyword>
<feature type="transmembrane region" description="Helical" evidence="1">
    <location>
        <begin position="199"/>
        <end position="220"/>
    </location>
</feature>
<feature type="transmembrane region" description="Helical" evidence="1">
    <location>
        <begin position="232"/>
        <end position="252"/>
    </location>
</feature>
<feature type="transmembrane region" description="Helical" evidence="1">
    <location>
        <begin position="12"/>
        <end position="32"/>
    </location>
</feature>
<dbReference type="Proteomes" id="UP000177268">
    <property type="component" value="Unassembled WGS sequence"/>
</dbReference>
<dbReference type="EMBL" id="MFIZ01000009">
    <property type="protein sequence ID" value="OGG11950.1"/>
    <property type="molecule type" value="Genomic_DNA"/>
</dbReference>
<evidence type="ECO:0008006" key="4">
    <source>
        <dbReference type="Google" id="ProtNLM"/>
    </source>
</evidence>
<feature type="transmembrane region" description="Helical" evidence="1">
    <location>
        <begin position="83"/>
        <end position="105"/>
    </location>
</feature>
<dbReference type="AlphaFoldDB" id="A0A1F5ZHM5"/>
<feature type="transmembrane region" description="Helical" evidence="1">
    <location>
        <begin position="142"/>
        <end position="159"/>
    </location>
</feature>
<feature type="transmembrane region" description="Helical" evidence="1">
    <location>
        <begin position="441"/>
        <end position="459"/>
    </location>
</feature>
<proteinExistence type="predicted"/>
<evidence type="ECO:0000256" key="1">
    <source>
        <dbReference type="SAM" id="Phobius"/>
    </source>
</evidence>
<evidence type="ECO:0000313" key="3">
    <source>
        <dbReference type="Proteomes" id="UP000177268"/>
    </source>
</evidence>
<accession>A0A1F5ZHM5</accession>
<dbReference type="STRING" id="1798370.A2Z00_04035"/>
<feature type="transmembrane region" description="Helical" evidence="1">
    <location>
        <begin position="117"/>
        <end position="135"/>
    </location>
</feature>
<gene>
    <name evidence="2" type="ORF">A2Z00_04035</name>
</gene>
<evidence type="ECO:0000313" key="2">
    <source>
        <dbReference type="EMBL" id="OGG11950.1"/>
    </source>
</evidence>
<comment type="caution">
    <text evidence="2">The sequence shown here is derived from an EMBL/GenBank/DDBJ whole genome shotgun (WGS) entry which is preliminary data.</text>
</comment>
<name>A0A1F5ZHM5_9BACT</name>
<keyword evidence="1" id="KW-0472">Membrane</keyword>
<feature type="transmembrane region" description="Helical" evidence="1">
    <location>
        <begin position="465"/>
        <end position="483"/>
    </location>
</feature>
<keyword evidence="1" id="KW-0812">Transmembrane</keyword>
<sequence>MKTSQKRQLIPLIILLCIIIGIGTIALTIGIFDIPDSYFYLALGRYFYTGMVTPIAPYNMTKPQTLFGPVYGLLTYPLFQQRWPVVTVTIPFVQLSLLFLSAYMIYVILKTYYPKPWPMIGAILFILLPFNLLYSTFFMSEILTQFFLTCYLFVLHTWIQKKLLKLHGLIGAKVPPKQDSREGGSTMAPLVCIASIMTLTRYAFVALLIPTILMWLYTVVDDVKRKINLKRTFLHHIVALMGIGIVILWMQFNWHINGIWQLSPYTGRHLYDNVVKEGKFLPPLDDPTLRPFRERLGNNLNDMFRPWWDSQLLFKDNRTPEVTVDTMMWNVSIAAILHNPIAYTLHVITMAYRTMITVPYHTSALVDELTDYAGCVHCPTAPPYNHCWRRMYFTPPVQVCTAQSLWGKWVQMNITFYPIGAFLFFTLACIGIVAALTSGNVFFIVITVLFIFLHLFQSATEQLEGRFIIPLYPLYAMLITLGFRKSIMLIRSYLIYRHSGLSRVSS</sequence>
<organism evidence="2 3">
    <name type="scientific">Candidatus Gottesmanbacteria bacterium RBG_13_45_10</name>
    <dbReference type="NCBI Taxonomy" id="1798370"/>
    <lineage>
        <taxon>Bacteria</taxon>
        <taxon>Candidatus Gottesmaniibacteriota</taxon>
    </lineage>
</organism>
<feature type="transmembrane region" description="Helical" evidence="1">
    <location>
        <begin position="414"/>
        <end position="434"/>
    </location>
</feature>
<protein>
    <recommendedName>
        <fullName evidence="4">Glycosyltransferase RgtA/B/C/D-like domain-containing protein</fullName>
    </recommendedName>
</protein>
<reference evidence="2 3" key="1">
    <citation type="journal article" date="2016" name="Nat. Commun.">
        <title>Thousands of microbial genomes shed light on interconnected biogeochemical processes in an aquifer system.</title>
        <authorList>
            <person name="Anantharaman K."/>
            <person name="Brown C.T."/>
            <person name="Hug L.A."/>
            <person name="Sharon I."/>
            <person name="Castelle C.J."/>
            <person name="Probst A.J."/>
            <person name="Thomas B.C."/>
            <person name="Singh A."/>
            <person name="Wilkins M.J."/>
            <person name="Karaoz U."/>
            <person name="Brodie E.L."/>
            <person name="Williams K.H."/>
            <person name="Hubbard S.S."/>
            <person name="Banfield J.F."/>
        </authorList>
    </citation>
    <scope>NUCLEOTIDE SEQUENCE [LARGE SCALE GENOMIC DNA]</scope>
</reference>